<proteinExistence type="predicted"/>
<dbReference type="AlphaFoldDB" id="A0A2K3V1H2"/>
<dbReference type="EMBL" id="PPPD01000001">
    <property type="protein sequence ID" value="PNY82642.1"/>
    <property type="molecule type" value="Genomic_DNA"/>
</dbReference>
<organism evidence="1 2">
    <name type="scientific">Deinococcus koreensis</name>
    <dbReference type="NCBI Taxonomy" id="2054903"/>
    <lineage>
        <taxon>Bacteria</taxon>
        <taxon>Thermotogati</taxon>
        <taxon>Deinococcota</taxon>
        <taxon>Deinococci</taxon>
        <taxon>Deinococcales</taxon>
        <taxon>Deinococcaceae</taxon>
        <taxon>Deinococcus</taxon>
    </lineage>
</organism>
<sequence length="196" mass="22283">MPPDSGDPGWRNEGVAHDTEDRAYWYGLGCREEADFCAGLAHLAGLQVRVNPAKARNPKVIDLIRTRPDGREGYADLKTQRTPFFTARRYGHDPALTVTFNLKDLRHYERLYPQADIIYHVCWTQTELRLRGGREVLRVPVVEGVWLTSVPQIRALVDAGRAPVHAYQHRVDDDQGNARDSYLLALGGMEELLRLH</sequence>
<evidence type="ECO:0000313" key="1">
    <source>
        <dbReference type="EMBL" id="PNY82642.1"/>
    </source>
</evidence>
<dbReference type="Proteomes" id="UP000236379">
    <property type="component" value="Unassembled WGS sequence"/>
</dbReference>
<protein>
    <submittedName>
        <fullName evidence="1">Uncharacterized protein</fullName>
    </submittedName>
</protein>
<keyword evidence="2" id="KW-1185">Reference proteome</keyword>
<name>A0A2K3V1H2_9DEIO</name>
<gene>
    <name evidence="1" type="ORF">CVO96_15940</name>
</gene>
<accession>A0A2K3V1H2</accession>
<comment type="caution">
    <text evidence="1">The sequence shown here is derived from an EMBL/GenBank/DDBJ whole genome shotgun (WGS) entry which is preliminary data.</text>
</comment>
<evidence type="ECO:0000313" key="2">
    <source>
        <dbReference type="Proteomes" id="UP000236379"/>
    </source>
</evidence>
<reference evidence="1 2" key="1">
    <citation type="submission" date="2018-01" db="EMBL/GenBank/DDBJ databases">
        <title>Deinococcus koreensis sp. nov., a radiation-resistant bacterium isolated from river water.</title>
        <authorList>
            <person name="Choi A."/>
        </authorList>
    </citation>
    <scope>NUCLEOTIDE SEQUENCE [LARGE SCALE GENOMIC DNA]</scope>
    <source>
        <strain evidence="1 2">SJW1-2</strain>
    </source>
</reference>
<dbReference type="RefSeq" id="WP_103313074.1">
    <property type="nucleotide sequence ID" value="NZ_PPPD01000001.1"/>
</dbReference>
<dbReference type="OrthoDB" id="6155100at2"/>